<reference evidence="2" key="1">
    <citation type="journal article" date="2023" name="Nat. Commun.">
        <title>Diploid and tetraploid genomes of Acorus and the evolution of monocots.</title>
        <authorList>
            <person name="Ma L."/>
            <person name="Liu K.W."/>
            <person name="Li Z."/>
            <person name="Hsiao Y.Y."/>
            <person name="Qi Y."/>
            <person name="Fu T."/>
            <person name="Tang G.D."/>
            <person name="Zhang D."/>
            <person name="Sun W.H."/>
            <person name="Liu D.K."/>
            <person name="Li Y."/>
            <person name="Chen G.Z."/>
            <person name="Liu X.D."/>
            <person name="Liao X.Y."/>
            <person name="Jiang Y.T."/>
            <person name="Yu X."/>
            <person name="Hao Y."/>
            <person name="Huang J."/>
            <person name="Zhao X.W."/>
            <person name="Ke S."/>
            <person name="Chen Y.Y."/>
            <person name="Wu W.L."/>
            <person name="Hsu J.L."/>
            <person name="Lin Y.F."/>
            <person name="Huang M.D."/>
            <person name="Li C.Y."/>
            <person name="Huang L."/>
            <person name="Wang Z.W."/>
            <person name="Zhao X."/>
            <person name="Zhong W.Y."/>
            <person name="Peng D.H."/>
            <person name="Ahmad S."/>
            <person name="Lan S."/>
            <person name="Zhang J.S."/>
            <person name="Tsai W.C."/>
            <person name="Van de Peer Y."/>
            <person name="Liu Z.J."/>
        </authorList>
    </citation>
    <scope>NUCLEOTIDE SEQUENCE</scope>
    <source>
        <strain evidence="2">SCP</strain>
    </source>
</reference>
<name>A0AAV9AEG4_ACOGR</name>
<comment type="caution">
    <text evidence="2">The sequence shown here is derived from an EMBL/GenBank/DDBJ whole genome shotgun (WGS) entry which is preliminary data.</text>
</comment>
<evidence type="ECO:0000256" key="1">
    <source>
        <dbReference type="SAM" id="MobiDB-lite"/>
    </source>
</evidence>
<gene>
    <name evidence="2" type="ORF">QJS04_geneDACA008822</name>
</gene>
<feature type="region of interest" description="Disordered" evidence="1">
    <location>
        <begin position="129"/>
        <end position="166"/>
    </location>
</feature>
<feature type="region of interest" description="Disordered" evidence="1">
    <location>
        <begin position="1"/>
        <end position="23"/>
    </location>
</feature>
<dbReference type="AlphaFoldDB" id="A0AAV9AEG4"/>
<accession>A0AAV9AEG4</accession>
<feature type="compositionally biased region" description="Acidic residues" evidence="1">
    <location>
        <begin position="131"/>
        <end position="152"/>
    </location>
</feature>
<dbReference type="Proteomes" id="UP001179952">
    <property type="component" value="Unassembled WGS sequence"/>
</dbReference>
<evidence type="ECO:0000313" key="3">
    <source>
        <dbReference type="Proteomes" id="UP001179952"/>
    </source>
</evidence>
<protein>
    <submittedName>
        <fullName evidence="2">Uncharacterized protein</fullName>
    </submittedName>
</protein>
<sequence length="208" mass="22975">MGLGKNHPFPFRLTAPPEPTPESEKIGIPTDLDLGNALSGAGAGAPFFVLSDLKNENRDCLFRFSSGWGADATDLDRMNCKAEDLDRWSATDLDRCKGGSLSIRAEIRPTAPISALQPIAAEEDLIRSAEAEAEEKEEEPEEDEEAAEEEEAPQLQGRMWRQSGQRTTRRFLRQLAQTPRPSWEACLRHFHGSSSSLGRNKSIIIAVD</sequence>
<organism evidence="2 3">
    <name type="scientific">Acorus gramineus</name>
    <name type="common">Dwarf sweet flag</name>
    <dbReference type="NCBI Taxonomy" id="55184"/>
    <lineage>
        <taxon>Eukaryota</taxon>
        <taxon>Viridiplantae</taxon>
        <taxon>Streptophyta</taxon>
        <taxon>Embryophyta</taxon>
        <taxon>Tracheophyta</taxon>
        <taxon>Spermatophyta</taxon>
        <taxon>Magnoliopsida</taxon>
        <taxon>Liliopsida</taxon>
        <taxon>Acoraceae</taxon>
        <taxon>Acorus</taxon>
    </lineage>
</organism>
<proteinExistence type="predicted"/>
<keyword evidence="3" id="KW-1185">Reference proteome</keyword>
<evidence type="ECO:0000313" key="2">
    <source>
        <dbReference type="EMBL" id="KAK1262635.1"/>
    </source>
</evidence>
<reference evidence="2" key="2">
    <citation type="submission" date="2023-06" db="EMBL/GenBank/DDBJ databases">
        <authorList>
            <person name="Ma L."/>
            <person name="Liu K.-W."/>
            <person name="Li Z."/>
            <person name="Hsiao Y.-Y."/>
            <person name="Qi Y."/>
            <person name="Fu T."/>
            <person name="Tang G."/>
            <person name="Zhang D."/>
            <person name="Sun W.-H."/>
            <person name="Liu D.-K."/>
            <person name="Li Y."/>
            <person name="Chen G.-Z."/>
            <person name="Liu X.-D."/>
            <person name="Liao X.-Y."/>
            <person name="Jiang Y.-T."/>
            <person name="Yu X."/>
            <person name="Hao Y."/>
            <person name="Huang J."/>
            <person name="Zhao X.-W."/>
            <person name="Ke S."/>
            <person name="Chen Y.-Y."/>
            <person name="Wu W.-L."/>
            <person name="Hsu J.-L."/>
            <person name="Lin Y.-F."/>
            <person name="Huang M.-D."/>
            <person name="Li C.-Y."/>
            <person name="Huang L."/>
            <person name="Wang Z.-W."/>
            <person name="Zhao X."/>
            <person name="Zhong W.-Y."/>
            <person name="Peng D.-H."/>
            <person name="Ahmad S."/>
            <person name="Lan S."/>
            <person name="Zhang J.-S."/>
            <person name="Tsai W.-C."/>
            <person name="Van De Peer Y."/>
            <person name="Liu Z.-J."/>
        </authorList>
    </citation>
    <scope>NUCLEOTIDE SEQUENCE</scope>
    <source>
        <strain evidence="2">SCP</strain>
        <tissue evidence="2">Leaves</tissue>
    </source>
</reference>
<dbReference type="EMBL" id="JAUJYN010000010">
    <property type="protein sequence ID" value="KAK1262635.1"/>
    <property type="molecule type" value="Genomic_DNA"/>
</dbReference>